<evidence type="ECO:0000313" key="3">
    <source>
        <dbReference type="Proteomes" id="UP000235672"/>
    </source>
</evidence>
<dbReference type="STRING" id="1745343.A0A2J6Q5C2"/>
<gene>
    <name evidence="2" type="ORF">NA56DRAFT_748938</name>
</gene>
<dbReference type="OrthoDB" id="3562711at2759"/>
<feature type="region of interest" description="Disordered" evidence="1">
    <location>
        <begin position="184"/>
        <end position="309"/>
    </location>
</feature>
<dbReference type="Proteomes" id="UP000235672">
    <property type="component" value="Unassembled WGS sequence"/>
</dbReference>
<dbReference type="EMBL" id="KZ613481">
    <property type="protein sequence ID" value="PMD21487.1"/>
    <property type="molecule type" value="Genomic_DNA"/>
</dbReference>
<accession>A0A2J6Q5C2</accession>
<sequence>MKAPLKFPVSDIIAGIGMIMASVEVFSHTQGARKDHKQLSDKFMAEVDPAPNYKISPRLTVANGTRIMPGVTLIDFFDKGPSAKQDWGLFTCPEGAWSWTWPGYKGGCENVTPKPAKPPLGQYSSVGPDGCWGRCELIAGLEYIVTDDNYYCWCYDDLAGLKVTFNYSSPYRVLDGYDFISHASTSTSTSTSKKTSSTTSVKAKTTSTSHKTTSTKTSSKTSSTSKAHSTSKTTSDPTSKTSCTKTSSKTSSTTKTASVSKATSKAPSKTTSTSRKPSTLKTSFTSKITSKASSKTASSLKTTTTSKSL</sequence>
<evidence type="ECO:0000256" key="1">
    <source>
        <dbReference type="SAM" id="MobiDB-lite"/>
    </source>
</evidence>
<evidence type="ECO:0000313" key="2">
    <source>
        <dbReference type="EMBL" id="PMD21487.1"/>
    </source>
</evidence>
<name>A0A2J6Q5C2_9HELO</name>
<protein>
    <submittedName>
        <fullName evidence="2">Uncharacterized protein</fullName>
    </submittedName>
</protein>
<proteinExistence type="predicted"/>
<keyword evidence="3" id="KW-1185">Reference proteome</keyword>
<dbReference type="AlphaFoldDB" id="A0A2J6Q5C2"/>
<reference evidence="2 3" key="1">
    <citation type="submission" date="2016-05" db="EMBL/GenBank/DDBJ databases">
        <title>A degradative enzymes factory behind the ericoid mycorrhizal symbiosis.</title>
        <authorList>
            <consortium name="DOE Joint Genome Institute"/>
            <person name="Martino E."/>
            <person name="Morin E."/>
            <person name="Grelet G."/>
            <person name="Kuo A."/>
            <person name="Kohler A."/>
            <person name="Daghino S."/>
            <person name="Barry K."/>
            <person name="Choi C."/>
            <person name="Cichocki N."/>
            <person name="Clum A."/>
            <person name="Copeland A."/>
            <person name="Hainaut M."/>
            <person name="Haridas S."/>
            <person name="Labutti K."/>
            <person name="Lindquist E."/>
            <person name="Lipzen A."/>
            <person name="Khouja H.-R."/>
            <person name="Murat C."/>
            <person name="Ohm R."/>
            <person name="Olson A."/>
            <person name="Spatafora J."/>
            <person name="Veneault-Fourrey C."/>
            <person name="Henrissat B."/>
            <person name="Grigoriev I."/>
            <person name="Martin F."/>
            <person name="Perotto S."/>
        </authorList>
    </citation>
    <scope>NUCLEOTIDE SEQUENCE [LARGE SCALE GENOMIC DNA]</scope>
    <source>
        <strain evidence="2 3">UAMH 7357</strain>
    </source>
</reference>
<organism evidence="2 3">
    <name type="scientific">Hyaloscypha hepaticicola</name>
    <dbReference type="NCBI Taxonomy" id="2082293"/>
    <lineage>
        <taxon>Eukaryota</taxon>
        <taxon>Fungi</taxon>
        <taxon>Dikarya</taxon>
        <taxon>Ascomycota</taxon>
        <taxon>Pezizomycotina</taxon>
        <taxon>Leotiomycetes</taxon>
        <taxon>Helotiales</taxon>
        <taxon>Hyaloscyphaceae</taxon>
        <taxon>Hyaloscypha</taxon>
    </lineage>
</organism>